<sequence>MALVWAGDDEGGPCDELHFDAPHLYYDLAADALVLNDDGTDRFFDISHPEHEPPGPRALPQRLLPADDDDDAAAGGALDAASRDAAEAYTHARSSLAHDATPARDGAPFGAAPCSAARNVDDSPARSARARRSPVARCGGPLGELVTGPNGTVVRVRRAAAEADANRAPSARAERGARAPAAKAGAACASTGSGCGGGGIGSGGSPAAAGKRARRSSSLADVELRRLLLDHNSKVRRQAGGRGAAGGRAADAGGRDAATVGARAARAPAGGVPPANASAAESPQRADGLAALLQSHNDRVLRARALERGARAAGAAPTAAGAGGCGARPASARDVHTSGAAGADGAPPRPAAAAVAPPLPAGSRGAVSRAGARAMPRAALAARAAGGAGCALSQPPAGSATGARTEILGDTALLDLLRQHNAKFAPKPAYEPRQHSVKAVKEWEKAHGRRYHELGFEARAEANRQIAAMQSEKLPPDPLFA</sequence>
<dbReference type="OMA" id="DISHPEH"/>
<protein>
    <submittedName>
        <fullName evidence="2">Uncharacterized protein</fullName>
    </submittedName>
</protein>
<comment type="caution">
    <text evidence="2">The sequence shown here is derived from an EMBL/GenBank/DDBJ whole genome shotgun (WGS) entry which is preliminary data.</text>
</comment>
<dbReference type="OrthoDB" id="165544at2759"/>
<accession>A0A8J5XQL1</accession>
<feature type="region of interest" description="Disordered" evidence="1">
    <location>
        <begin position="233"/>
        <end position="283"/>
    </location>
</feature>
<proteinExistence type="predicted"/>
<dbReference type="Proteomes" id="UP000751190">
    <property type="component" value="Unassembled WGS sequence"/>
</dbReference>
<dbReference type="AlphaFoldDB" id="A0A8J5XQL1"/>
<feature type="compositionally biased region" description="Low complexity" evidence="1">
    <location>
        <begin position="247"/>
        <end position="280"/>
    </location>
</feature>
<dbReference type="EMBL" id="JAGTXO010000004">
    <property type="protein sequence ID" value="KAG8468494.1"/>
    <property type="molecule type" value="Genomic_DNA"/>
</dbReference>
<feature type="region of interest" description="Disordered" evidence="1">
    <location>
        <begin position="314"/>
        <end position="368"/>
    </location>
</feature>
<feature type="region of interest" description="Disordered" evidence="1">
    <location>
        <begin position="44"/>
        <end position="71"/>
    </location>
</feature>
<name>A0A8J5XQL1_DIALT</name>
<evidence type="ECO:0000256" key="1">
    <source>
        <dbReference type="SAM" id="MobiDB-lite"/>
    </source>
</evidence>
<evidence type="ECO:0000313" key="2">
    <source>
        <dbReference type="EMBL" id="KAG8468494.1"/>
    </source>
</evidence>
<feature type="compositionally biased region" description="Low complexity" evidence="1">
    <location>
        <begin position="339"/>
        <end position="368"/>
    </location>
</feature>
<feature type="region of interest" description="Disordered" evidence="1">
    <location>
        <begin position="115"/>
        <end position="149"/>
    </location>
</feature>
<feature type="compositionally biased region" description="Basic and acidic residues" evidence="1">
    <location>
        <begin position="44"/>
        <end position="54"/>
    </location>
</feature>
<organism evidence="2 3">
    <name type="scientific">Diacronema lutheri</name>
    <name type="common">Unicellular marine alga</name>
    <name type="synonym">Monochrysis lutheri</name>
    <dbReference type="NCBI Taxonomy" id="2081491"/>
    <lineage>
        <taxon>Eukaryota</taxon>
        <taxon>Haptista</taxon>
        <taxon>Haptophyta</taxon>
        <taxon>Pavlovophyceae</taxon>
        <taxon>Pavlovales</taxon>
        <taxon>Pavlovaceae</taxon>
        <taxon>Diacronema</taxon>
    </lineage>
</organism>
<evidence type="ECO:0000313" key="3">
    <source>
        <dbReference type="Proteomes" id="UP000751190"/>
    </source>
</evidence>
<keyword evidence="3" id="KW-1185">Reference proteome</keyword>
<reference evidence="2" key="1">
    <citation type="submission" date="2021-05" db="EMBL/GenBank/DDBJ databases">
        <title>The genome of the haptophyte Pavlova lutheri (Diacronema luteri, Pavlovales) - a model for lipid biosynthesis in eukaryotic algae.</title>
        <authorList>
            <person name="Hulatt C.J."/>
            <person name="Posewitz M.C."/>
        </authorList>
    </citation>
    <scope>NUCLEOTIDE SEQUENCE</scope>
    <source>
        <strain evidence="2">NIVA-4/92</strain>
    </source>
</reference>
<gene>
    <name evidence="2" type="ORF">KFE25_013577</name>
</gene>